<feature type="region of interest" description="Disordered" evidence="1">
    <location>
        <begin position="1"/>
        <end position="23"/>
    </location>
</feature>
<reference evidence="3" key="1">
    <citation type="submission" date="2021-02" db="EMBL/GenBank/DDBJ databases">
        <authorList>
            <person name="Nowell W R."/>
        </authorList>
    </citation>
    <scope>NUCLEOTIDE SEQUENCE</scope>
</reference>
<dbReference type="Proteomes" id="UP000682733">
    <property type="component" value="Unassembled WGS sequence"/>
</dbReference>
<evidence type="ECO:0008006" key="5">
    <source>
        <dbReference type="Google" id="ProtNLM"/>
    </source>
</evidence>
<evidence type="ECO:0000256" key="1">
    <source>
        <dbReference type="SAM" id="MobiDB-lite"/>
    </source>
</evidence>
<name>A0A8S2LN33_9BILA</name>
<dbReference type="EMBL" id="CAJNOK010010728">
    <property type="protein sequence ID" value="CAF1123179.1"/>
    <property type="molecule type" value="Genomic_DNA"/>
</dbReference>
<dbReference type="AlphaFoldDB" id="A0A8S2LN33"/>
<dbReference type="Proteomes" id="UP000677228">
    <property type="component" value="Unassembled WGS sequence"/>
</dbReference>
<gene>
    <name evidence="2" type="ORF">OVA965_LOCUS20281</name>
    <name evidence="3" type="ORF">TMI583_LOCUS20609</name>
</gene>
<evidence type="ECO:0000313" key="4">
    <source>
        <dbReference type="Proteomes" id="UP000682733"/>
    </source>
</evidence>
<organism evidence="3 4">
    <name type="scientific">Didymodactylos carnosus</name>
    <dbReference type="NCBI Taxonomy" id="1234261"/>
    <lineage>
        <taxon>Eukaryota</taxon>
        <taxon>Metazoa</taxon>
        <taxon>Spiralia</taxon>
        <taxon>Gnathifera</taxon>
        <taxon>Rotifera</taxon>
        <taxon>Eurotatoria</taxon>
        <taxon>Bdelloidea</taxon>
        <taxon>Philodinida</taxon>
        <taxon>Philodinidae</taxon>
        <taxon>Didymodactylos</taxon>
    </lineage>
</organism>
<dbReference type="Gene3D" id="3.30.420.10">
    <property type="entry name" value="Ribonuclease H-like superfamily/Ribonuclease H"/>
    <property type="match status" value="1"/>
</dbReference>
<evidence type="ECO:0000313" key="2">
    <source>
        <dbReference type="EMBL" id="CAF1123179.1"/>
    </source>
</evidence>
<comment type="caution">
    <text evidence="3">The sequence shown here is derived from an EMBL/GenBank/DDBJ whole genome shotgun (WGS) entry which is preliminary data.</text>
</comment>
<proteinExistence type="predicted"/>
<evidence type="ECO:0000313" key="3">
    <source>
        <dbReference type="EMBL" id="CAF3898866.1"/>
    </source>
</evidence>
<dbReference type="InterPro" id="IPR036397">
    <property type="entry name" value="RNaseH_sf"/>
</dbReference>
<dbReference type="EMBL" id="CAJOBA010018239">
    <property type="protein sequence ID" value="CAF3898866.1"/>
    <property type="molecule type" value="Genomic_DNA"/>
</dbReference>
<dbReference type="GO" id="GO:0003676">
    <property type="term" value="F:nucleic acid binding"/>
    <property type="evidence" value="ECO:0007669"/>
    <property type="project" value="InterPro"/>
</dbReference>
<sequence>MGTATGCMNTKERADWPSNSPDANPIENIWSTVKRKVEKRKPVNIDELEHFLTEEFSNADIDVVKNCVMSMEKRCLSLIDCKGEIKY</sequence>
<accession>A0A8S2LN33</accession>
<protein>
    <recommendedName>
        <fullName evidence="5">Tc1-like transposase DDE domain-containing protein</fullName>
    </recommendedName>
</protein>